<dbReference type="AlphaFoldDB" id="A0AAD5PE73"/>
<keyword evidence="3" id="KW-1185">Reference proteome</keyword>
<keyword evidence="1" id="KW-0812">Transmembrane</keyword>
<sequence>MTISVETINMALQMMYYSEIINFFQKRSYVEKIHRRQTHAKIFLGTYLKTTRENVCFIKWISCICISELVAAVFINLFSTYSIHWKANGCIIYSTINRWKIDNIPQSLEINCATDRYYISFITAAYIHHSDG</sequence>
<comment type="caution">
    <text evidence="2">The sequence shown here is derived from an EMBL/GenBank/DDBJ whole genome shotgun (WGS) entry which is preliminary data.</text>
</comment>
<gene>
    <name evidence="2" type="ORF">BDA99DRAFT_538785</name>
</gene>
<feature type="transmembrane region" description="Helical" evidence="1">
    <location>
        <begin position="57"/>
        <end position="78"/>
    </location>
</feature>
<keyword evidence="1" id="KW-0472">Membrane</keyword>
<reference evidence="2" key="1">
    <citation type="journal article" date="2022" name="IScience">
        <title>Evolution of zygomycete secretomes and the origins of terrestrial fungal ecologies.</title>
        <authorList>
            <person name="Chang Y."/>
            <person name="Wang Y."/>
            <person name="Mondo S."/>
            <person name="Ahrendt S."/>
            <person name="Andreopoulos W."/>
            <person name="Barry K."/>
            <person name="Beard J."/>
            <person name="Benny G.L."/>
            <person name="Blankenship S."/>
            <person name="Bonito G."/>
            <person name="Cuomo C."/>
            <person name="Desiro A."/>
            <person name="Gervers K.A."/>
            <person name="Hundley H."/>
            <person name="Kuo A."/>
            <person name="LaButti K."/>
            <person name="Lang B.F."/>
            <person name="Lipzen A."/>
            <person name="O'Donnell K."/>
            <person name="Pangilinan J."/>
            <person name="Reynolds N."/>
            <person name="Sandor L."/>
            <person name="Smith M.E."/>
            <person name="Tsang A."/>
            <person name="Grigoriev I.V."/>
            <person name="Stajich J.E."/>
            <person name="Spatafora J.W."/>
        </authorList>
    </citation>
    <scope>NUCLEOTIDE SEQUENCE</scope>
    <source>
        <strain evidence="2">RSA 2281</strain>
    </source>
</reference>
<evidence type="ECO:0000313" key="3">
    <source>
        <dbReference type="Proteomes" id="UP001209540"/>
    </source>
</evidence>
<proteinExistence type="predicted"/>
<reference evidence="2" key="2">
    <citation type="submission" date="2023-02" db="EMBL/GenBank/DDBJ databases">
        <authorList>
            <consortium name="DOE Joint Genome Institute"/>
            <person name="Mondo S.J."/>
            <person name="Chang Y."/>
            <person name="Wang Y."/>
            <person name="Ahrendt S."/>
            <person name="Andreopoulos W."/>
            <person name="Barry K."/>
            <person name="Beard J."/>
            <person name="Benny G.L."/>
            <person name="Blankenship S."/>
            <person name="Bonito G."/>
            <person name="Cuomo C."/>
            <person name="Desiro A."/>
            <person name="Gervers K.A."/>
            <person name="Hundley H."/>
            <person name="Kuo A."/>
            <person name="LaButti K."/>
            <person name="Lang B.F."/>
            <person name="Lipzen A."/>
            <person name="O'Donnell K."/>
            <person name="Pangilinan J."/>
            <person name="Reynolds N."/>
            <person name="Sandor L."/>
            <person name="Smith M.W."/>
            <person name="Tsang A."/>
            <person name="Grigoriev I.V."/>
            <person name="Stajich J.E."/>
            <person name="Spatafora J.W."/>
        </authorList>
    </citation>
    <scope>NUCLEOTIDE SEQUENCE</scope>
    <source>
        <strain evidence="2">RSA 2281</strain>
    </source>
</reference>
<dbReference type="Proteomes" id="UP001209540">
    <property type="component" value="Unassembled WGS sequence"/>
</dbReference>
<accession>A0AAD5PE73</accession>
<evidence type="ECO:0000256" key="1">
    <source>
        <dbReference type="SAM" id="Phobius"/>
    </source>
</evidence>
<name>A0AAD5PE73_9FUNG</name>
<dbReference type="EMBL" id="JAIXMP010000018">
    <property type="protein sequence ID" value="KAI9258861.1"/>
    <property type="molecule type" value="Genomic_DNA"/>
</dbReference>
<keyword evidence="1" id="KW-1133">Transmembrane helix</keyword>
<organism evidence="2 3">
    <name type="scientific">Phascolomyces articulosus</name>
    <dbReference type="NCBI Taxonomy" id="60185"/>
    <lineage>
        <taxon>Eukaryota</taxon>
        <taxon>Fungi</taxon>
        <taxon>Fungi incertae sedis</taxon>
        <taxon>Mucoromycota</taxon>
        <taxon>Mucoromycotina</taxon>
        <taxon>Mucoromycetes</taxon>
        <taxon>Mucorales</taxon>
        <taxon>Lichtheimiaceae</taxon>
        <taxon>Phascolomyces</taxon>
    </lineage>
</organism>
<protein>
    <submittedName>
        <fullName evidence="2">Uncharacterized protein</fullName>
    </submittedName>
</protein>
<evidence type="ECO:0000313" key="2">
    <source>
        <dbReference type="EMBL" id="KAI9258861.1"/>
    </source>
</evidence>